<sequence>MGGVRGAKHTCDAVSRLLRQPVMKELQPRGAWKTEAQQVLGYGKVGGEGGMGGKGEGHYHLDTRGRNVGDKV</sequence>
<proteinExistence type="predicted"/>
<name>A0A5B7FY18_PORTR</name>
<organism evidence="2 3">
    <name type="scientific">Portunus trituberculatus</name>
    <name type="common">Swimming crab</name>
    <name type="synonym">Neptunus trituberculatus</name>
    <dbReference type="NCBI Taxonomy" id="210409"/>
    <lineage>
        <taxon>Eukaryota</taxon>
        <taxon>Metazoa</taxon>
        <taxon>Ecdysozoa</taxon>
        <taxon>Arthropoda</taxon>
        <taxon>Crustacea</taxon>
        <taxon>Multicrustacea</taxon>
        <taxon>Malacostraca</taxon>
        <taxon>Eumalacostraca</taxon>
        <taxon>Eucarida</taxon>
        <taxon>Decapoda</taxon>
        <taxon>Pleocyemata</taxon>
        <taxon>Brachyura</taxon>
        <taxon>Eubrachyura</taxon>
        <taxon>Portunoidea</taxon>
        <taxon>Portunidae</taxon>
        <taxon>Portuninae</taxon>
        <taxon>Portunus</taxon>
    </lineage>
</organism>
<evidence type="ECO:0000256" key="1">
    <source>
        <dbReference type="SAM" id="MobiDB-lite"/>
    </source>
</evidence>
<gene>
    <name evidence="2" type="ORF">E2C01_043000</name>
</gene>
<feature type="region of interest" description="Disordered" evidence="1">
    <location>
        <begin position="51"/>
        <end position="72"/>
    </location>
</feature>
<protein>
    <submittedName>
        <fullName evidence="2">Uncharacterized protein</fullName>
    </submittedName>
</protein>
<evidence type="ECO:0000313" key="3">
    <source>
        <dbReference type="Proteomes" id="UP000324222"/>
    </source>
</evidence>
<keyword evidence="3" id="KW-1185">Reference proteome</keyword>
<comment type="caution">
    <text evidence="2">The sequence shown here is derived from an EMBL/GenBank/DDBJ whole genome shotgun (WGS) entry which is preliminary data.</text>
</comment>
<feature type="compositionally biased region" description="Basic and acidic residues" evidence="1">
    <location>
        <begin position="55"/>
        <end position="72"/>
    </location>
</feature>
<dbReference type="Proteomes" id="UP000324222">
    <property type="component" value="Unassembled WGS sequence"/>
</dbReference>
<reference evidence="2 3" key="1">
    <citation type="submission" date="2019-05" db="EMBL/GenBank/DDBJ databases">
        <title>Another draft genome of Portunus trituberculatus and its Hox gene families provides insights of decapod evolution.</title>
        <authorList>
            <person name="Jeong J.-H."/>
            <person name="Song I."/>
            <person name="Kim S."/>
            <person name="Choi T."/>
            <person name="Kim D."/>
            <person name="Ryu S."/>
            <person name="Kim W."/>
        </authorList>
    </citation>
    <scope>NUCLEOTIDE SEQUENCE [LARGE SCALE GENOMIC DNA]</scope>
    <source>
        <tissue evidence="2">Muscle</tissue>
    </source>
</reference>
<accession>A0A5B7FY18</accession>
<dbReference type="AlphaFoldDB" id="A0A5B7FY18"/>
<evidence type="ECO:0000313" key="2">
    <source>
        <dbReference type="EMBL" id="MPC49204.1"/>
    </source>
</evidence>
<dbReference type="EMBL" id="VSRR010008729">
    <property type="protein sequence ID" value="MPC49204.1"/>
    <property type="molecule type" value="Genomic_DNA"/>
</dbReference>